<protein>
    <recommendedName>
        <fullName evidence="1">Rab-GAP TBC domain-containing protein</fullName>
    </recommendedName>
</protein>
<dbReference type="FunFam" id="1.10.8.270:FF:000016">
    <property type="entry name" value="TBC1 domain family member 2A"/>
    <property type="match status" value="1"/>
</dbReference>
<dbReference type="SUPFAM" id="SSF47923">
    <property type="entry name" value="Ypt/Rab-GAP domain of gyp1p"/>
    <property type="match status" value="2"/>
</dbReference>
<dbReference type="PANTHER" id="PTHR47219:SF20">
    <property type="entry name" value="TBC1 DOMAIN FAMILY MEMBER 2B"/>
    <property type="match status" value="1"/>
</dbReference>
<dbReference type="Gene3D" id="1.10.472.80">
    <property type="entry name" value="Ypt/Rab-GAP domain of gyp1p, domain 3"/>
    <property type="match status" value="1"/>
</dbReference>
<dbReference type="STRING" id="65357.A0A024FWX2"/>
<dbReference type="PANTHER" id="PTHR47219">
    <property type="entry name" value="RAB GTPASE-ACTIVATING PROTEIN 1-LIKE"/>
    <property type="match status" value="1"/>
</dbReference>
<dbReference type="SMART" id="SM00164">
    <property type="entry name" value="TBC"/>
    <property type="match status" value="1"/>
</dbReference>
<dbReference type="AlphaFoldDB" id="A0A024FWX2"/>
<sequence>MMQQKEMQWIEKWQQSTKLYMKPLIPYWTSNRSSFPQESYCIDCQRKQTESLVESEDEKHVRTQIPSWKSMLTTFLLVTNDSNWCRQRRLMLRAGIPISMRGAIWWKCTLAQQKKASAADSYGDLVERSLSWLSPRVVMEIEKDLPRTFAAELGNDNASHPMAELRRILQAYSLRNPCVGYCQSMNFIGAMLLQQLGEEESFWVLAVIVEDLIPQFHERNMRGSRVEQLVLSDLVEQMLPNLYAHFQRLGVEFGPFAMKWFLCLFINTLPLEMVMRIWDVFFYEGGHVVLRVALTLLKLSEHDLILCEDAMEVYAALKYTHESLGALLKPHQSRLVYGDECTCDILIRLAMNKAFLGGISLDGVQALREYYAAAIETRLRKKHLQKRKAQAMEIYRLFDIDCGVDFEYVTEDESISEYDAICTAEELMDYDLVDEFDTIDDSLTSKGDGSDGKLSNCIVNVHPCLRSRPCVSCGSC</sequence>
<dbReference type="OrthoDB" id="294251at2759"/>
<proteinExistence type="predicted"/>
<comment type="caution">
    <text evidence="2">The sequence shown here is derived from an EMBL/GenBank/DDBJ whole genome shotgun (WGS) entry which is preliminary data.</text>
</comment>
<dbReference type="EMBL" id="CAIX01001355">
    <property type="protein sequence ID" value="CCI11615.1"/>
    <property type="molecule type" value="Genomic_DNA"/>
</dbReference>
<dbReference type="GO" id="GO:0031267">
    <property type="term" value="F:small GTPase binding"/>
    <property type="evidence" value="ECO:0007669"/>
    <property type="project" value="TreeGrafter"/>
</dbReference>
<dbReference type="GO" id="GO:0005096">
    <property type="term" value="F:GTPase activator activity"/>
    <property type="evidence" value="ECO:0007669"/>
    <property type="project" value="TreeGrafter"/>
</dbReference>
<evidence type="ECO:0000313" key="3">
    <source>
        <dbReference type="Proteomes" id="UP000053237"/>
    </source>
</evidence>
<dbReference type="Pfam" id="PF00566">
    <property type="entry name" value="RabGAP-TBC"/>
    <property type="match status" value="1"/>
</dbReference>
<dbReference type="PROSITE" id="PS50086">
    <property type="entry name" value="TBC_RABGAP"/>
    <property type="match status" value="1"/>
</dbReference>
<reference evidence="2 3" key="1">
    <citation type="submission" date="2012-05" db="EMBL/GenBank/DDBJ databases">
        <title>Recombination and specialization in a pathogen metapopulation.</title>
        <authorList>
            <person name="Gardiner A."/>
            <person name="Kemen E."/>
            <person name="Schultz-Larsen T."/>
            <person name="MacLean D."/>
            <person name="Van Oosterhout C."/>
            <person name="Jones J.D.G."/>
        </authorList>
    </citation>
    <scope>NUCLEOTIDE SEQUENCE [LARGE SCALE GENOMIC DNA]</scope>
    <source>
        <strain evidence="2 3">Ac Nc2</strain>
    </source>
</reference>
<organism evidence="2 3">
    <name type="scientific">Albugo candida</name>
    <dbReference type="NCBI Taxonomy" id="65357"/>
    <lineage>
        <taxon>Eukaryota</taxon>
        <taxon>Sar</taxon>
        <taxon>Stramenopiles</taxon>
        <taxon>Oomycota</taxon>
        <taxon>Peronosporomycetes</taxon>
        <taxon>Albuginales</taxon>
        <taxon>Albuginaceae</taxon>
        <taxon>Albugo</taxon>
    </lineage>
</organism>
<feature type="domain" description="Rab-GAP TBC" evidence="1">
    <location>
        <begin position="95"/>
        <end position="285"/>
    </location>
</feature>
<keyword evidence="3" id="KW-1185">Reference proteome</keyword>
<accession>A0A024FWX2</accession>
<dbReference type="Proteomes" id="UP000053237">
    <property type="component" value="Unassembled WGS sequence"/>
</dbReference>
<dbReference type="InParanoid" id="A0A024FWX2"/>
<dbReference type="InterPro" id="IPR035969">
    <property type="entry name" value="Rab-GAP_TBC_sf"/>
</dbReference>
<dbReference type="InterPro" id="IPR000195">
    <property type="entry name" value="Rab-GAP-TBC_dom"/>
</dbReference>
<evidence type="ECO:0000313" key="2">
    <source>
        <dbReference type="EMBL" id="CCI11615.1"/>
    </source>
</evidence>
<name>A0A024FWX2_9STRA</name>
<dbReference type="Gene3D" id="1.10.8.270">
    <property type="entry name" value="putative rabgap domain of human tbc1 domain family member 14 like domains"/>
    <property type="match status" value="1"/>
</dbReference>
<evidence type="ECO:0000259" key="1">
    <source>
        <dbReference type="PROSITE" id="PS50086"/>
    </source>
</evidence>
<dbReference type="InterPro" id="IPR050302">
    <property type="entry name" value="Rab_GAP_TBC_domain"/>
</dbReference>
<gene>
    <name evidence="2" type="ORF">BN9_132010</name>
</gene>